<dbReference type="Gene3D" id="3.30.70.1520">
    <property type="entry name" value="Heterotetrameric sarcosine oxidase"/>
    <property type="match status" value="1"/>
</dbReference>
<dbReference type="AlphaFoldDB" id="A0A7Y3XBG1"/>
<gene>
    <name evidence="1" type="ORF">HLB35_11560</name>
</gene>
<dbReference type="RefSeq" id="WP_171702690.1">
    <property type="nucleotide sequence ID" value="NZ_JABFHI010000004.1"/>
</dbReference>
<organism evidence="1 2">
    <name type="scientific">Vreelandella azerica</name>
    <dbReference type="NCBI Taxonomy" id="2732867"/>
    <lineage>
        <taxon>Bacteria</taxon>
        <taxon>Pseudomonadati</taxon>
        <taxon>Pseudomonadota</taxon>
        <taxon>Gammaproteobacteria</taxon>
        <taxon>Oceanospirillales</taxon>
        <taxon>Halomonadaceae</taxon>
        <taxon>Vreelandella</taxon>
    </lineage>
</organism>
<dbReference type="SUPFAM" id="SSF103025">
    <property type="entry name" value="Folate-binding domain"/>
    <property type="match status" value="1"/>
</dbReference>
<dbReference type="EMBL" id="JABFHI010000004">
    <property type="protein sequence ID" value="NOG32236.1"/>
    <property type="molecule type" value="Genomic_DNA"/>
</dbReference>
<sequence>MATLQEALAPKRTPLYHLHQARSGNDHWQPLNGYAVEGAPDDSKEANVARLTQCSLSDLSALARLGVRGQKAAGFLTQHGYQLPSAPNQAVKQPDGSLVARLSASEYLLLGSLADAGQRISQHETQWPSHQSGVYCLPRQDTHAWLALSGPHISAVMAKLCGVDMRPNVFAPGQVAQTAVARANAIVINAGACFYLLVDTALACYFWSVMLDAMQEFDGQPLSVTALQHALES</sequence>
<reference evidence="1 2" key="2">
    <citation type="submission" date="2020-06" db="EMBL/GenBank/DDBJ databases">
        <title>Halomonas songnenensis sp. nov., a moderately halophilic bacterium isolated from saline and alkaline soils.</title>
        <authorList>
            <person name="Jiang J."/>
            <person name="Pan Y."/>
        </authorList>
    </citation>
    <scope>NUCLEOTIDE SEQUENCE [LARGE SCALE GENOMIC DNA]</scope>
    <source>
        <strain evidence="1 2">TBZ9</strain>
    </source>
</reference>
<protein>
    <submittedName>
        <fullName evidence="1">Sarcosine oxidase</fullName>
    </submittedName>
</protein>
<dbReference type="Gene3D" id="3.30.1360.120">
    <property type="entry name" value="Probable tRNA modification gtpase trme, domain 1"/>
    <property type="match status" value="1"/>
</dbReference>
<proteinExistence type="predicted"/>
<comment type="caution">
    <text evidence="1">The sequence shown here is derived from an EMBL/GenBank/DDBJ whole genome shotgun (WGS) entry which is preliminary data.</text>
</comment>
<dbReference type="Proteomes" id="UP000588806">
    <property type="component" value="Unassembled WGS sequence"/>
</dbReference>
<evidence type="ECO:0000313" key="2">
    <source>
        <dbReference type="Proteomes" id="UP000588806"/>
    </source>
</evidence>
<reference evidence="1 2" key="1">
    <citation type="submission" date="2020-05" db="EMBL/GenBank/DDBJ databases">
        <authorList>
            <person name="Ruan W."/>
            <person name="Jeon C.O."/>
            <person name="Chun B.H."/>
        </authorList>
    </citation>
    <scope>NUCLEOTIDE SEQUENCE [LARGE SCALE GENOMIC DNA]</scope>
    <source>
        <strain evidence="1 2">TBZ9</strain>
    </source>
</reference>
<dbReference type="InterPro" id="IPR027266">
    <property type="entry name" value="TrmE/GcvT-like"/>
</dbReference>
<keyword evidence="2" id="KW-1185">Reference proteome</keyword>
<accession>A0A7Y3XBG1</accession>
<evidence type="ECO:0000313" key="1">
    <source>
        <dbReference type="EMBL" id="NOG32236.1"/>
    </source>
</evidence>
<name>A0A7Y3XBG1_9GAMM</name>